<feature type="domain" description="ABC transmembrane type-1" evidence="9">
    <location>
        <begin position="26"/>
        <end position="322"/>
    </location>
</feature>
<evidence type="ECO:0000313" key="11">
    <source>
        <dbReference type="Proteomes" id="UP000176493"/>
    </source>
</evidence>
<dbReference type="Gene3D" id="3.40.50.300">
    <property type="entry name" value="P-loop containing nucleotide triphosphate hydrolases"/>
    <property type="match status" value="1"/>
</dbReference>
<protein>
    <recommendedName>
        <fullName evidence="12">ABC transporter ATP-binding protein</fullName>
    </recommendedName>
</protein>
<accession>A0A1G2MAQ0</accession>
<feature type="transmembrane region" description="Helical" evidence="7">
    <location>
        <begin position="180"/>
        <end position="201"/>
    </location>
</feature>
<dbReference type="GO" id="GO:0034040">
    <property type="term" value="F:ATPase-coupled lipid transmembrane transporter activity"/>
    <property type="evidence" value="ECO:0007669"/>
    <property type="project" value="TreeGrafter"/>
</dbReference>
<comment type="subcellular location">
    <subcellularLocation>
        <location evidence="1">Cell membrane</location>
        <topology evidence="1">Multi-pass membrane protein</topology>
    </subcellularLocation>
</comment>
<comment type="caution">
    <text evidence="10">The sequence shown here is derived from an EMBL/GenBank/DDBJ whole genome shotgun (WGS) entry which is preliminary data.</text>
</comment>
<dbReference type="GO" id="GO:0005524">
    <property type="term" value="F:ATP binding"/>
    <property type="evidence" value="ECO:0007669"/>
    <property type="project" value="UniProtKB-KW"/>
</dbReference>
<keyword evidence="2 7" id="KW-0812">Transmembrane</keyword>
<dbReference type="Proteomes" id="UP000176493">
    <property type="component" value="Unassembled WGS sequence"/>
</dbReference>
<dbReference type="GO" id="GO:0016887">
    <property type="term" value="F:ATP hydrolysis activity"/>
    <property type="evidence" value="ECO:0007669"/>
    <property type="project" value="InterPro"/>
</dbReference>
<evidence type="ECO:0000256" key="4">
    <source>
        <dbReference type="ARBA" id="ARBA00022840"/>
    </source>
</evidence>
<evidence type="ECO:0000259" key="9">
    <source>
        <dbReference type="PROSITE" id="PS50929"/>
    </source>
</evidence>
<evidence type="ECO:0000256" key="3">
    <source>
        <dbReference type="ARBA" id="ARBA00022741"/>
    </source>
</evidence>
<dbReference type="PANTHER" id="PTHR24221">
    <property type="entry name" value="ATP-BINDING CASSETTE SUB-FAMILY B"/>
    <property type="match status" value="1"/>
</dbReference>
<dbReference type="InterPro" id="IPR011527">
    <property type="entry name" value="ABC1_TM_dom"/>
</dbReference>
<dbReference type="AlphaFoldDB" id="A0A1G2MAQ0"/>
<feature type="transmembrane region" description="Helical" evidence="7">
    <location>
        <begin position="82"/>
        <end position="100"/>
    </location>
</feature>
<gene>
    <name evidence="10" type="ORF">A2W52_01030</name>
</gene>
<dbReference type="PANTHER" id="PTHR24221:SF654">
    <property type="entry name" value="ATP-BINDING CASSETTE SUB-FAMILY B MEMBER 6"/>
    <property type="match status" value="1"/>
</dbReference>
<keyword evidence="3" id="KW-0547">Nucleotide-binding</keyword>
<feature type="transmembrane region" description="Helical" evidence="7">
    <location>
        <begin position="21"/>
        <end position="50"/>
    </location>
</feature>
<dbReference type="PROSITE" id="PS50893">
    <property type="entry name" value="ABC_TRANSPORTER_2"/>
    <property type="match status" value="1"/>
</dbReference>
<dbReference type="SUPFAM" id="SSF52540">
    <property type="entry name" value="P-loop containing nucleoside triphosphate hydrolases"/>
    <property type="match status" value="1"/>
</dbReference>
<feature type="transmembrane region" description="Helical" evidence="7">
    <location>
        <begin position="261"/>
        <end position="286"/>
    </location>
</feature>
<keyword evidence="4" id="KW-0067">ATP-binding</keyword>
<dbReference type="InterPro" id="IPR027417">
    <property type="entry name" value="P-loop_NTPase"/>
</dbReference>
<keyword evidence="5 7" id="KW-1133">Transmembrane helix</keyword>
<evidence type="ECO:0000256" key="5">
    <source>
        <dbReference type="ARBA" id="ARBA00022989"/>
    </source>
</evidence>
<proteinExistence type="predicted"/>
<evidence type="ECO:0000256" key="1">
    <source>
        <dbReference type="ARBA" id="ARBA00004651"/>
    </source>
</evidence>
<dbReference type="FunFam" id="3.40.50.300:FF:000218">
    <property type="entry name" value="Multidrug ABC transporter ATP-binding protein"/>
    <property type="match status" value="1"/>
</dbReference>
<reference evidence="10 11" key="1">
    <citation type="journal article" date="2016" name="Nat. Commun.">
        <title>Thousands of microbial genomes shed light on interconnected biogeochemical processes in an aquifer system.</title>
        <authorList>
            <person name="Anantharaman K."/>
            <person name="Brown C.T."/>
            <person name="Hug L.A."/>
            <person name="Sharon I."/>
            <person name="Castelle C.J."/>
            <person name="Probst A.J."/>
            <person name="Thomas B.C."/>
            <person name="Singh A."/>
            <person name="Wilkins M.J."/>
            <person name="Karaoz U."/>
            <person name="Brodie E.L."/>
            <person name="Williams K.H."/>
            <person name="Hubbard S.S."/>
            <person name="Banfield J.F."/>
        </authorList>
    </citation>
    <scope>NUCLEOTIDE SEQUENCE [LARGE SCALE GENOMIC DNA]</scope>
</reference>
<dbReference type="InterPro" id="IPR039421">
    <property type="entry name" value="Type_1_exporter"/>
</dbReference>
<dbReference type="InterPro" id="IPR003439">
    <property type="entry name" value="ABC_transporter-like_ATP-bd"/>
</dbReference>
<evidence type="ECO:0000259" key="8">
    <source>
        <dbReference type="PROSITE" id="PS50893"/>
    </source>
</evidence>
<dbReference type="Pfam" id="PF00005">
    <property type="entry name" value="ABC_tran"/>
    <property type="match status" value="1"/>
</dbReference>
<feature type="domain" description="ABC transporter" evidence="8">
    <location>
        <begin position="356"/>
        <end position="590"/>
    </location>
</feature>
<sequence length="593" mass="65916">MNAIRKIGNLFSLFRQAFGEYAWSIALMAALNFLSGLLEGIGVTAIIPLFSFIGGATKANDTISLAIAELFRFLHLPYTAKFLLFFMVALFLSKAVFLFFSQQITAKIMADFEERTRSMLLRITFAARWPFLSSQKVGHLDQMLTTEVVASSSILYYLSGAALVSANLIIYSILVLNISTIIALLAFISGACIFFVFLPLLTKTKIVSIDMVRENKRLAHFANEHTIGAKTIKAMHLENQTLERGVTLLSLMRGLYLKTAFLRNISASLLHLASVFFVIGLFAFLYKTSAFEFASFAVVVYALNKVITNVQYAQNHAHTISSQIPYLQSVLSYRKEAETAAERDAGVLPFAFGKELLFRDVDFTYQRGEPALSSILLSIKKGEMVGLIGPSGSGKTTIVDLLLRLIEPEKGEIVLDGTPISHVRLKDWRARVGYMSQDVFLLNDTIENNIRFYSASVTKSDIENAAHAANILAFIQSLPDGFKTMVGERGVFLSVGQRQRIALSRVLARKPDVLILDEATSSLDTESETLIHESIERLHGEVTLIVIAHRLSTIMNADKVFVLEKGKIVEEGKPGVLLKQEDSRFAKFYKQQS</sequence>
<dbReference type="SMART" id="SM00382">
    <property type="entry name" value="AAA"/>
    <property type="match status" value="1"/>
</dbReference>
<evidence type="ECO:0000256" key="6">
    <source>
        <dbReference type="ARBA" id="ARBA00023136"/>
    </source>
</evidence>
<dbReference type="InterPro" id="IPR017871">
    <property type="entry name" value="ABC_transporter-like_CS"/>
</dbReference>
<name>A0A1G2MAQ0_9BACT</name>
<dbReference type="InterPro" id="IPR036640">
    <property type="entry name" value="ABC1_TM_sf"/>
</dbReference>
<organism evidence="10 11">
    <name type="scientific">Candidatus Taylorbacteria bacterium RIFCSPHIGHO2_02_49_25</name>
    <dbReference type="NCBI Taxonomy" id="1802305"/>
    <lineage>
        <taxon>Bacteria</taxon>
        <taxon>Candidatus Tayloriibacteriota</taxon>
    </lineage>
</organism>
<feature type="transmembrane region" description="Helical" evidence="7">
    <location>
        <begin position="154"/>
        <end position="174"/>
    </location>
</feature>
<dbReference type="Pfam" id="PF00664">
    <property type="entry name" value="ABC_membrane"/>
    <property type="match status" value="1"/>
</dbReference>
<dbReference type="EMBL" id="MHRJ01000055">
    <property type="protein sequence ID" value="OHA20967.1"/>
    <property type="molecule type" value="Genomic_DNA"/>
</dbReference>
<evidence type="ECO:0000313" key="10">
    <source>
        <dbReference type="EMBL" id="OHA20967.1"/>
    </source>
</evidence>
<evidence type="ECO:0000256" key="2">
    <source>
        <dbReference type="ARBA" id="ARBA00022692"/>
    </source>
</evidence>
<dbReference type="Gene3D" id="1.20.1560.10">
    <property type="entry name" value="ABC transporter type 1, transmembrane domain"/>
    <property type="match status" value="1"/>
</dbReference>
<evidence type="ECO:0000256" key="7">
    <source>
        <dbReference type="SAM" id="Phobius"/>
    </source>
</evidence>
<dbReference type="PROSITE" id="PS50929">
    <property type="entry name" value="ABC_TM1F"/>
    <property type="match status" value="1"/>
</dbReference>
<dbReference type="SUPFAM" id="SSF90123">
    <property type="entry name" value="ABC transporter transmembrane region"/>
    <property type="match status" value="1"/>
</dbReference>
<dbReference type="InterPro" id="IPR003593">
    <property type="entry name" value="AAA+_ATPase"/>
</dbReference>
<dbReference type="GO" id="GO:0140359">
    <property type="term" value="F:ABC-type transporter activity"/>
    <property type="evidence" value="ECO:0007669"/>
    <property type="project" value="InterPro"/>
</dbReference>
<dbReference type="GO" id="GO:0005886">
    <property type="term" value="C:plasma membrane"/>
    <property type="evidence" value="ECO:0007669"/>
    <property type="project" value="UniProtKB-SubCell"/>
</dbReference>
<keyword evidence="6 7" id="KW-0472">Membrane</keyword>
<evidence type="ECO:0008006" key="12">
    <source>
        <dbReference type="Google" id="ProtNLM"/>
    </source>
</evidence>
<dbReference type="PROSITE" id="PS00211">
    <property type="entry name" value="ABC_TRANSPORTER_1"/>
    <property type="match status" value="1"/>
</dbReference>